<dbReference type="EMBL" id="JYIY01000069">
    <property type="protein sequence ID" value="KJL37086.1"/>
    <property type="molecule type" value="Genomic_DNA"/>
</dbReference>
<dbReference type="Proteomes" id="UP000033451">
    <property type="component" value="Unassembled WGS sequence"/>
</dbReference>
<dbReference type="RefSeq" id="WP_045247141.1">
    <property type="nucleotide sequence ID" value="NZ_JYIY01000069.1"/>
</dbReference>
<dbReference type="STRING" id="400772.RR49_01198"/>
<evidence type="ECO:0000313" key="2">
    <source>
        <dbReference type="Proteomes" id="UP000033451"/>
    </source>
</evidence>
<keyword evidence="2" id="KW-1185">Reference proteome</keyword>
<protein>
    <submittedName>
        <fullName evidence="1">Uncharacterized protein</fullName>
    </submittedName>
</protein>
<comment type="caution">
    <text evidence="1">The sequence shown here is derived from an EMBL/GenBank/DDBJ whole genome shotgun (WGS) entry which is preliminary data.</text>
</comment>
<dbReference type="AlphaFoldDB" id="A0A0F0M0B3"/>
<reference evidence="1 2" key="1">
    <citation type="submission" date="2015-02" db="EMBL/GenBank/DDBJ databases">
        <title>Draft genome sequences of ten Microbacterium spp. with emphasis on heavy metal contaminated environments.</title>
        <authorList>
            <person name="Corretto E."/>
        </authorList>
    </citation>
    <scope>NUCLEOTIDE SEQUENCE [LARGE SCALE GENOMIC DNA]</scope>
    <source>
        <strain evidence="1 2">DSM 18659</strain>
    </source>
</reference>
<evidence type="ECO:0000313" key="1">
    <source>
        <dbReference type="EMBL" id="KJL37086.1"/>
    </source>
</evidence>
<sequence length="140" mass="15794">MSLRDELLSIRAAYGALTPMNVVDASRAEDAPLHWRFEWRDDVAAEKYRRDQAAELIRSVKITFASDAETTTDVRAFVAVRGEDSPSEGYVPTEEVLADPFSARLLLSELKREIRILQAKYGHLAKFRELLLEAAKEKAA</sequence>
<dbReference type="OrthoDB" id="5189284at2"/>
<accession>A0A0F0M0B3</accession>
<name>A0A0F0M0B3_9MICO</name>
<gene>
    <name evidence="1" type="ORF">RR49_01198</name>
</gene>
<dbReference type="PATRIC" id="fig|400772.4.peg.1221"/>
<proteinExistence type="predicted"/>
<organism evidence="1 2">
    <name type="scientific">Microbacterium ginsengisoli</name>
    <dbReference type="NCBI Taxonomy" id="400772"/>
    <lineage>
        <taxon>Bacteria</taxon>
        <taxon>Bacillati</taxon>
        <taxon>Actinomycetota</taxon>
        <taxon>Actinomycetes</taxon>
        <taxon>Micrococcales</taxon>
        <taxon>Microbacteriaceae</taxon>
        <taxon>Microbacterium</taxon>
    </lineage>
</organism>